<dbReference type="Proteomes" id="UP000612282">
    <property type="component" value="Unassembled WGS sequence"/>
</dbReference>
<keyword evidence="2" id="KW-1185">Reference proteome</keyword>
<gene>
    <name evidence="1" type="ORF">Aco03nite_088830</name>
</gene>
<name>A0ABQ3XPP7_9ACTN</name>
<dbReference type="EMBL" id="BOMG01000108">
    <property type="protein sequence ID" value="GID60479.1"/>
    <property type="molecule type" value="Genomic_DNA"/>
</dbReference>
<sequence>MIGVGNDPARLLTQRPGDLWRRLDHLLRNAAHPLRTAGDDNLSPGASGDNIGVPLALLSVSPRHRAGARRVAARRGVMAR</sequence>
<proteinExistence type="predicted"/>
<reference evidence="1 2" key="1">
    <citation type="submission" date="2021-01" db="EMBL/GenBank/DDBJ databases">
        <title>Whole genome shotgun sequence of Actinoplanes couchii NBRC 106145.</title>
        <authorList>
            <person name="Komaki H."/>
            <person name="Tamura T."/>
        </authorList>
    </citation>
    <scope>NUCLEOTIDE SEQUENCE [LARGE SCALE GENOMIC DNA]</scope>
    <source>
        <strain evidence="1 2">NBRC 106145</strain>
    </source>
</reference>
<protein>
    <submittedName>
        <fullName evidence="1">Uncharacterized protein</fullName>
    </submittedName>
</protein>
<accession>A0ABQ3XPP7</accession>
<evidence type="ECO:0000313" key="2">
    <source>
        <dbReference type="Proteomes" id="UP000612282"/>
    </source>
</evidence>
<evidence type="ECO:0000313" key="1">
    <source>
        <dbReference type="EMBL" id="GID60479.1"/>
    </source>
</evidence>
<comment type="caution">
    <text evidence="1">The sequence shown here is derived from an EMBL/GenBank/DDBJ whole genome shotgun (WGS) entry which is preliminary data.</text>
</comment>
<organism evidence="1 2">
    <name type="scientific">Actinoplanes couchii</name>
    <dbReference type="NCBI Taxonomy" id="403638"/>
    <lineage>
        <taxon>Bacteria</taxon>
        <taxon>Bacillati</taxon>
        <taxon>Actinomycetota</taxon>
        <taxon>Actinomycetes</taxon>
        <taxon>Micromonosporales</taxon>
        <taxon>Micromonosporaceae</taxon>
        <taxon>Actinoplanes</taxon>
    </lineage>
</organism>